<dbReference type="PRINTS" id="PR00080">
    <property type="entry name" value="SDRFAMILY"/>
</dbReference>
<keyword evidence="5" id="KW-1185">Reference proteome</keyword>
<evidence type="ECO:0000256" key="3">
    <source>
        <dbReference type="RuleBase" id="RU000363"/>
    </source>
</evidence>
<sequence>MTSTVLVSGASRGIGYETAKVLAHPDSHFDCIVMVARPSPAFDTAFHEVCAVAGNRSVIRIDADLADSTATDAVFDSLDEQGIRVTDVVNNAGFTKPASINEIALSDFEFTMRVNVFAPFRLVQEALKRGHPLKKVINIASTAGINGRAGWLTYSASKAAVINMSEVMREELSPYGVEVVCLSPGRCATDLRRVLAPDEDPKTIMQPQQVAEIIRVMTSPLGKLLNTNNLVVRT</sequence>
<dbReference type="CDD" id="cd05233">
    <property type="entry name" value="SDR_c"/>
    <property type="match status" value="1"/>
</dbReference>
<organism evidence="4 5">
    <name type="scientific">Salipiger mangrovisoli</name>
    <dbReference type="NCBI Taxonomy" id="2865933"/>
    <lineage>
        <taxon>Bacteria</taxon>
        <taxon>Pseudomonadati</taxon>
        <taxon>Pseudomonadota</taxon>
        <taxon>Alphaproteobacteria</taxon>
        <taxon>Rhodobacterales</taxon>
        <taxon>Roseobacteraceae</taxon>
        <taxon>Salipiger</taxon>
    </lineage>
</organism>
<evidence type="ECO:0000256" key="2">
    <source>
        <dbReference type="ARBA" id="ARBA00023002"/>
    </source>
</evidence>
<dbReference type="PANTHER" id="PTHR42901">
    <property type="entry name" value="ALCOHOL DEHYDROGENASE"/>
    <property type="match status" value="1"/>
</dbReference>
<comment type="caution">
    <text evidence="4">The sequence shown here is derived from an EMBL/GenBank/DDBJ whole genome shotgun (WGS) entry which is preliminary data.</text>
</comment>
<accession>A0ABR9XA94</accession>
<dbReference type="PROSITE" id="PS00061">
    <property type="entry name" value="ADH_SHORT"/>
    <property type="match status" value="1"/>
</dbReference>
<dbReference type="InterPro" id="IPR036291">
    <property type="entry name" value="NAD(P)-bd_dom_sf"/>
</dbReference>
<dbReference type="InterPro" id="IPR002347">
    <property type="entry name" value="SDR_fam"/>
</dbReference>
<proteinExistence type="inferred from homology"/>
<dbReference type="SUPFAM" id="SSF51735">
    <property type="entry name" value="NAD(P)-binding Rossmann-fold domains"/>
    <property type="match status" value="1"/>
</dbReference>
<dbReference type="EMBL" id="JADFFK010000035">
    <property type="protein sequence ID" value="MBE9640521.1"/>
    <property type="molecule type" value="Genomic_DNA"/>
</dbReference>
<keyword evidence="2" id="KW-0560">Oxidoreductase</keyword>
<name>A0ABR9XA94_9RHOB</name>
<dbReference type="PRINTS" id="PR00081">
    <property type="entry name" value="GDHRDH"/>
</dbReference>
<reference evidence="4 5" key="1">
    <citation type="journal article" date="2021" name="Int. J. Syst. Evol. Microbiol.">
        <title>Salipiger mangrovisoli sp. nov., isolated from mangrove soil and the proposal for the reclassification of Paraphaeobacter pallidus as Salipiger pallidus comb. nov.</title>
        <authorList>
            <person name="Du J."/>
            <person name="Liu Y."/>
            <person name="Pei T."/>
            <person name="Deng M.R."/>
            <person name="Zhu H."/>
        </authorList>
    </citation>
    <scope>NUCLEOTIDE SEQUENCE [LARGE SCALE GENOMIC DNA]</scope>
    <source>
        <strain evidence="4 5">6D45A</strain>
    </source>
</reference>
<gene>
    <name evidence="4" type="ORF">IQ782_27080</name>
</gene>
<evidence type="ECO:0000256" key="1">
    <source>
        <dbReference type="ARBA" id="ARBA00006484"/>
    </source>
</evidence>
<evidence type="ECO:0000313" key="4">
    <source>
        <dbReference type="EMBL" id="MBE9640521.1"/>
    </source>
</evidence>
<dbReference type="RefSeq" id="WP_194137788.1">
    <property type="nucleotide sequence ID" value="NZ_JADFFK010000035.1"/>
</dbReference>
<dbReference type="Pfam" id="PF00106">
    <property type="entry name" value="adh_short"/>
    <property type="match status" value="1"/>
</dbReference>
<dbReference type="PANTHER" id="PTHR42901:SF1">
    <property type="entry name" value="ALCOHOL DEHYDROGENASE"/>
    <property type="match status" value="1"/>
</dbReference>
<dbReference type="InterPro" id="IPR020904">
    <property type="entry name" value="Sc_DH/Rdtase_CS"/>
</dbReference>
<evidence type="ECO:0000313" key="5">
    <source>
        <dbReference type="Proteomes" id="UP000607796"/>
    </source>
</evidence>
<dbReference type="Proteomes" id="UP000607796">
    <property type="component" value="Unassembled WGS sequence"/>
</dbReference>
<comment type="similarity">
    <text evidence="1 3">Belongs to the short-chain dehydrogenases/reductases (SDR) family.</text>
</comment>
<protein>
    <submittedName>
        <fullName evidence="4">SDR family oxidoreductase</fullName>
    </submittedName>
</protein>
<dbReference type="Gene3D" id="3.40.50.720">
    <property type="entry name" value="NAD(P)-binding Rossmann-like Domain"/>
    <property type="match status" value="1"/>
</dbReference>